<proteinExistence type="inferred from homology"/>
<evidence type="ECO:0000256" key="9">
    <source>
        <dbReference type="SAM" id="Phobius"/>
    </source>
</evidence>
<dbReference type="Proteomes" id="UP000317303">
    <property type="component" value="Unassembled WGS sequence"/>
</dbReference>
<comment type="subcellular location">
    <subcellularLocation>
        <location evidence="1">Cell membrane</location>
        <topology evidence="1">Multi-pass membrane protein</topology>
    </subcellularLocation>
</comment>
<dbReference type="AlphaFoldDB" id="A0A660CF14"/>
<dbReference type="InterPro" id="IPR000522">
    <property type="entry name" value="ABC_transptr_permease_BtuC"/>
</dbReference>
<feature type="region of interest" description="Disordered" evidence="8">
    <location>
        <begin position="1"/>
        <end position="44"/>
    </location>
</feature>
<keyword evidence="5 9" id="KW-0812">Transmembrane</keyword>
<feature type="transmembrane region" description="Helical" evidence="9">
    <location>
        <begin position="139"/>
        <end position="160"/>
    </location>
</feature>
<evidence type="ECO:0000256" key="6">
    <source>
        <dbReference type="ARBA" id="ARBA00022989"/>
    </source>
</evidence>
<dbReference type="CDD" id="cd06550">
    <property type="entry name" value="TM_ABC_iron-siderophores_like"/>
    <property type="match status" value="1"/>
</dbReference>
<comment type="similarity">
    <text evidence="2">Belongs to the binding-protein-dependent transport system permease family. FecCD subfamily.</text>
</comment>
<dbReference type="Gene3D" id="1.10.3470.10">
    <property type="entry name" value="ABC transporter involved in vitamin B12 uptake, BtuC"/>
    <property type="match status" value="1"/>
</dbReference>
<dbReference type="GO" id="GO:0033214">
    <property type="term" value="P:siderophore-iron import into cell"/>
    <property type="evidence" value="ECO:0007669"/>
    <property type="project" value="TreeGrafter"/>
</dbReference>
<evidence type="ECO:0000313" key="10">
    <source>
        <dbReference type="EMBL" id="TWH22012.1"/>
    </source>
</evidence>
<evidence type="ECO:0000256" key="1">
    <source>
        <dbReference type="ARBA" id="ARBA00004651"/>
    </source>
</evidence>
<keyword evidence="6 9" id="KW-1133">Transmembrane helix</keyword>
<feature type="transmembrane region" description="Helical" evidence="9">
    <location>
        <begin position="355"/>
        <end position="373"/>
    </location>
</feature>
<comment type="caution">
    <text evidence="10">The sequence shown here is derived from an EMBL/GenBank/DDBJ whole genome shotgun (WGS) entry which is preliminary data.</text>
</comment>
<keyword evidence="4" id="KW-1003">Cell membrane</keyword>
<gene>
    <name evidence="10" type="ORF">JD82_03885</name>
</gene>
<evidence type="ECO:0000256" key="7">
    <source>
        <dbReference type="ARBA" id="ARBA00023136"/>
    </source>
</evidence>
<dbReference type="GO" id="GO:0005886">
    <property type="term" value="C:plasma membrane"/>
    <property type="evidence" value="ECO:0007669"/>
    <property type="project" value="UniProtKB-SubCell"/>
</dbReference>
<dbReference type="EMBL" id="VLJV01000001">
    <property type="protein sequence ID" value="TWH22012.1"/>
    <property type="molecule type" value="Genomic_DNA"/>
</dbReference>
<organism evidence="10 11">
    <name type="scientific">Prauserella rugosa</name>
    <dbReference type="NCBI Taxonomy" id="43354"/>
    <lineage>
        <taxon>Bacteria</taxon>
        <taxon>Bacillati</taxon>
        <taxon>Actinomycetota</taxon>
        <taxon>Actinomycetes</taxon>
        <taxon>Pseudonocardiales</taxon>
        <taxon>Pseudonocardiaceae</taxon>
        <taxon>Prauserella</taxon>
    </lineage>
</organism>
<dbReference type="InterPro" id="IPR037294">
    <property type="entry name" value="ABC_BtuC-like"/>
</dbReference>
<feature type="transmembrane region" description="Helical" evidence="9">
    <location>
        <begin position="197"/>
        <end position="218"/>
    </location>
</feature>
<dbReference type="OrthoDB" id="9782305at2"/>
<evidence type="ECO:0000256" key="4">
    <source>
        <dbReference type="ARBA" id="ARBA00022475"/>
    </source>
</evidence>
<dbReference type="Pfam" id="PF01032">
    <property type="entry name" value="FecCD"/>
    <property type="match status" value="1"/>
</dbReference>
<dbReference type="FunFam" id="1.10.3470.10:FF:000001">
    <property type="entry name" value="Vitamin B12 ABC transporter permease BtuC"/>
    <property type="match status" value="1"/>
</dbReference>
<evidence type="ECO:0000313" key="11">
    <source>
        <dbReference type="Proteomes" id="UP000317303"/>
    </source>
</evidence>
<dbReference type="RefSeq" id="WP_084705562.1">
    <property type="nucleotide sequence ID" value="NZ_JOIJ01000001.1"/>
</dbReference>
<evidence type="ECO:0000256" key="5">
    <source>
        <dbReference type="ARBA" id="ARBA00022692"/>
    </source>
</evidence>
<feature type="transmembrane region" description="Helical" evidence="9">
    <location>
        <begin position="166"/>
        <end position="185"/>
    </location>
</feature>
<keyword evidence="7 9" id="KW-0472">Membrane</keyword>
<evidence type="ECO:0000256" key="8">
    <source>
        <dbReference type="SAM" id="MobiDB-lite"/>
    </source>
</evidence>
<reference evidence="10 11" key="1">
    <citation type="submission" date="2019-07" db="EMBL/GenBank/DDBJ databases">
        <title>R&amp;d 2014.</title>
        <authorList>
            <person name="Klenk H.-P."/>
        </authorList>
    </citation>
    <scope>NUCLEOTIDE SEQUENCE [LARGE SCALE GENOMIC DNA]</scope>
    <source>
        <strain evidence="10 11">DSM 43194</strain>
    </source>
</reference>
<dbReference type="SUPFAM" id="SSF81345">
    <property type="entry name" value="ABC transporter involved in vitamin B12 uptake, BtuC"/>
    <property type="match status" value="1"/>
</dbReference>
<dbReference type="PANTHER" id="PTHR30472:SF1">
    <property type="entry name" value="FE(3+) DICITRATE TRANSPORT SYSTEM PERMEASE PROTEIN FECC-RELATED"/>
    <property type="match status" value="1"/>
</dbReference>
<accession>A0A660CF14</accession>
<feature type="transmembrane region" description="Helical" evidence="9">
    <location>
        <begin position="238"/>
        <end position="260"/>
    </location>
</feature>
<evidence type="ECO:0000256" key="3">
    <source>
        <dbReference type="ARBA" id="ARBA00022448"/>
    </source>
</evidence>
<sequence>MSPTVSAADPEPSPSEAGSRTDSAPGSAPGTAPDSAAGTASGSGARSGAGATVVRGVGLAVALGALALLALASVWLGSKDIAFLHTWDVLWHHDGSDDAVVIHEYRIPRTILAMLVGASLGLAGALMQALTRNPLADPGLLGITMGASTGVALALTWFGITSVLGYVWLAFAGAAVASVVVYALGSAGSARATPERLVVAGAAVTAVLFAVNSGLMLTAPDAFEEFRRWQVGSLSGRYYDVLVPVLPFIAVGIVAALLLVRPLNALAMGDDLGRALGAHPDRIRVAGAVAITLLCGAATAAVGPIGFVGLAVPHVARFIAGPDQRWVLPYSLVLAPTLLVGADLVGRIIAPPAEIQVGIVTAVLGVPVFLALCRKRKLASL</sequence>
<dbReference type="PANTHER" id="PTHR30472">
    <property type="entry name" value="FERRIC ENTEROBACTIN TRANSPORT SYSTEM PERMEASE PROTEIN"/>
    <property type="match status" value="1"/>
</dbReference>
<feature type="compositionally biased region" description="Low complexity" evidence="8">
    <location>
        <begin position="23"/>
        <end position="44"/>
    </location>
</feature>
<dbReference type="GO" id="GO:0022857">
    <property type="term" value="F:transmembrane transporter activity"/>
    <property type="evidence" value="ECO:0007669"/>
    <property type="project" value="InterPro"/>
</dbReference>
<feature type="transmembrane region" description="Helical" evidence="9">
    <location>
        <begin position="56"/>
        <end position="76"/>
    </location>
</feature>
<name>A0A660CF14_9PSEU</name>
<keyword evidence="3" id="KW-0813">Transport</keyword>
<protein>
    <submittedName>
        <fullName evidence="10">Iron complex transport system permease protein</fullName>
    </submittedName>
</protein>
<keyword evidence="11" id="KW-1185">Reference proteome</keyword>
<feature type="transmembrane region" description="Helical" evidence="9">
    <location>
        <begin position="107"/>
        <end position="127"/>
    </location>
</feature>
<evidence type="ECO:0000256" key="2">
    <source>
        <dbReference type="ARBA" id="ARBA00007935"/>
    </source>
</evidence>